<evidence type="ECO:0000313" key="3">
    <source>
        <dbReference type="EMBL" id="CAB9512855.1"/>
    </source>
</evidence>
<proteinExistence type="predicted"/>
<organism evidence="3 4">
    <name type="scientific">Seminavis robusta</name>
    <dbReference type="NCBI Taxonomy" id="568900"/>
    <lineage>
        <taxon>Eukaryota</taxon>
        <taxon>Sar</taxon>
        <taxon>Stramenopiles</taxon>
        <taxon>Ochrophyta</taxon>
        <taxon>Bacillariophyta</taxon>
        <taxon>Bacillariophyceae</taxon>
        <taxon>Bacillariophycidae</taxon>
        <taxon>Naviculales</taxon>
        <taxon>Naviculaceae</taxon>
        <taxon>Seminavis</taxon>
    </lineage>
</organism>
<comment type="caution">
    <text evidence="3">The sequence shown here is derived from an EMBL/GenBank/DDBJ whole genome shotgun (WGS) entry which is preliminary data.</text>
</comment>
<keyword evidence="2" id="KW-0812">Transmembrane</keyword>
<accession>A0A9N8E683</accession>
<keyword evidence="2" id="KW-1133">Transmembrane helix</keyword>
<evidence type="ECO:0000313" key="4">
    <source>
        <dbReference type="Proteomes" id="UP001153069"/>
    </source>
</evidence>
<reference evidence="3" key="1">
    <citation type="submission" date="2020-06" db="EMBL/GenBank/DDBJ databases">
        <authorList>
            <consortium name="Plant Systems Biology data submission"/>
        </authorList>
    </citation>
    <scope>NUCLEOTIDE SEQUENCE</scope>
    <source>
        <strain evidence="3">D6</strain>
    </source>
</reference>
<feature type="transmembrane region" description="Helical" evidence="2">
    <location>
        <begin position="152"/>
        <end position="171"/>
    </location>
</feature>
<feature type="compositionally biased region" description="Polar residues" evidence="1">
    <location>
        <begin position="51"/>
        <end position="69"/>
    </location>
</feature>
<keyword evidence="4" id="KW-1185">Reference proteome</keyword>
<dbReference type="EMBL" id="CAICTM010000557">
    <property type="protein sequence ID" value="CAB9512855.1"/>
    <property type="molecule type" value="Genomic_DNA"/>
</dbReference>
<feature type="region of interest" description="Disordered" evidence="1">
    <location>
        <begin position="1"/>
        <end position="69"/>
    </location>
</feature>
<evidence type="ECO:0000256" key="1">
    <source>
        <dbReference type="SAM" id="MobiDB-lite"/>
    </source>
</evidence>
<name>A0A9N8E683_9STRA</name>
<protein>
    <submittedName>
        <fullName evidence="3">Uncharacterized protein</fullName>
    </submittedName>
</protein>
<gene>
    <name evidence="3" type="ORF">SEMRO_558_G166290.1</name>
</gene>
<keyword evidence="2" id="KW-0472">Membrane</keyword>
<feature type="region of interest" description="Disordered" evidence="1">
    <location>
        <begin position="177"/>
        <end position="202"/>
    </location>
</feature>
<dbReference type="Proteomes" id="UP001153069">
    <property type="component" value="Unassembled WGS sequence"/>
</dbReference>
<evidence type="ECO:0000256" key="2">
    <source>
        <dbReference type="SAM" id="Phobius"/>
    </source>
</evidence>
<sequence>MAYTAKTADSSALLAHEKRNIAYPRSGPSNKNNTTGVQEDRPGPTVPVKPDSTSNNSQGQTNKSTPVTSTLLQAAKSTIKYPRGETNRTANTIMATLPPTINPVDSNSGLAVANLVVTDDTTPQDLPQAQDYSPDKNNQYIEERMKQFKTKVFLGVIVLLAITIILVATLIPQRQGDNADLVPTTTPPSSNPSQGPTSDSEYWLSLFPESTVSAIQEDP</sequence>
<feature type="compositionally biased region" description="Polar residues" evidence="1">
    <location>
        <begin position="27"/>
        <end position="37"/>
    </location>
</feature>
<dbReference type="AlphaFoldDB" id="A0A9N8E683"/>